<sequence length="800" mass="91415">MRRNSDMELGMEMVGLEVPRRKRRRRSCSNGKKVRMEEEEETNDEAEMAALFPLLVAAISKQRDGRKEGLVLLIKKCLKRLRLWIASSDDHRSLPVAILSVIPPILSSRVPSIACLGADVIGLACLQSFEMNRQISSEGDILKTLLLGLSRENRRVRMRFCNVILDVCCSFSGQKRLLELSALETLMLVSCFLQVGGSLPETVMLHAIENGSRSYKIAATEDELPFLVLGAAFTLIKSCNIERLASIMTKQSRPFFNLLLKLWSKLRQQMLLHKICSCKGDDVCPSDICVSDVAESIFRLSTYSQHSASLPNQDTERIIFGRHGSTFKNFIMEHWEHSPFLFGEAFQPFVRDDVIGSALGCINSKDVIQHFFSSIFPHMVSCPPISSDEFDIVHFINKEREELGRPLTYEQDIRVLKTERNLNREDHLFQGEKSRSCEDSPHVFSIEDIRKCEEAFNSGHTIAIRGMEFRFKSIAAVVEGLANLFGQPSMGVNLYLTPPDSQGLARHYDDHCVFVCQLLGSKEWMIFPPNKCLLPRLYECSYGSDVKEVGSIRTGGMSIPLKEGDILYVPRGFLHEACTTTHSPSLHLTFAVEVEAPFQWEGFMHVALRHWFLNARELFPLDASIRALDMEAMRHLHIGVMLLGDTSPLFRKACLVNSSSSYLNANNWLYENQRAHFQQLLHEMSIHSMFTEACHRLTQAIHTKEDPFQRISWLQDLDKNEESSNECRIHNMYGRAVKDMYQSCFRDQEKVEAAFLLVKSRFCEQVSFDDVTSRYRLLLERYRKVRTQYANGMLSLHHLA</sequence>
<keyword evidence="2" id="KW-1185">Reference proteome</keyword>
<organism evidence="1 2">
    <name type="scientific">Melastoma candidum</name>
    <dbReference type="NCBI Taxonomy" id="119954"/>
    <lineage>
        <taxon>Eukaryota</taxon>
        <taxon>Viridiplantae</taxon>
        <taxon>Streptophyta</taxon>
        <taxon>Embryophyta</taxon>
        <taxon>Tracheophyta</taxon>
        <taxon>Spermatophyta</taxon>
        <taxon>Magnoliopsida</taxon>
        <taxon>eudicotyledons</taxon>
        <taxon>Gunneridae</taxon>
        <taxon>Pentapetalae</taxon>
        <taxon>rosids</taxon>
        <taxon>malvids</taxon>
        <taxon>Myrtales</taxon>
        <taxon>Melastomataceae</taxon>
        <taxon>Melastomatoideae</taxon>
        <taxon>Melastomateae</taxon>
        <taxon>Melastoma</taxon>
    </lineage>
</organism>
<evidence type="ECO:0000313" key="1">
    <source>
        <dbReference type="EMBL" id="KAI4376404.1"/>
    </source>
</evidence>
<name>A0ACB9RC01_9MYRT</name>
<accession>A0ACB9RC01</accession>
<dbReference type="Proteomes" id="UP001057402">
    <property type="component" value="Chromosome 4"/>
</dbReference>
<dbReference type="EMBL" id="CM042883">
    <property type="protein sequence ID" value="KAI4376404.1"/>
    <property type="molecule type" value="Genomic_DNA"/>
</dbReference>
<gene>
    <name evidence="1" type="ORF">MLD38_014171</name>
</gene>
<protein>
    <submittedName>
        <fullName evidence="1">Uncharacterized protein</fullName>
    </submittedName>
</protein>
<evidence type="ECO:0000313" key="2">
    <source>
        <dbReference type="Proteomes" id="UP001057402"/>
    </source>
</evidence>
<comment type="caution">
    <text evidence="1">The sequence shown here is derived from an EMBL/GenBank/DDBJ whole genome shotgun (WGS) entry which is preliminary data.</text>
</comment>
<proteinExistence type="predicted"/>
<reference evidence="2" key="1">
    <citation type="journal article" date="2023" name="Front. Plant Sci.">
        <title>Chromosomal-level genome assembly of Melastoma candidum provides insights into trichome evolution.</title>
        <authorList>
            <person name="Zhong Y."/>
            <person name="Wu W."/>
            <person name="Sun C."/>
            <person name="Zou P."/>
            <person name="Liu Y."/>
            <person name="Dai S."/>
            <person name="Zhou R."/>
        </authorList>
    </citation>
    <scope>NUCLEOTIDE SEQUENCE [LARGE SCALE GENOMIC DNA]</scope>
</reference>